<reference evidence="5" key="1">
    <citation type="journal article" date="2022" name="Microbiol. Resour. Announc.">
        <title>Draft Genome Sequence of a Methanogenic Archaeon from West Spitsbergen Permafrost.</title>
        <authorList>
            <person name="Trubitsyn V."/>
            <person name="Rivkina E."/>
            <person name="Shcherbakova V."/>
        </authorList>
    </citation>
    <scope>NUCLEOTIDE SEQUENCE [LARGE SCALE GENOMIC DNA]</scope>
    <source>
        <strain evidence="5">VT</strain>
    </source>
</reference>
<dbReference type="Gene3D" id="3.40.225.10">
    <property type="entry name" value="Class II aldolase/adducin N-terminal domain"/>
    <property type="match status" value="1"/>
</dbReference>
<keyword evidence="5" id="KW-1185">Reference proteome</keyword>
<dbReference type="Proteomes" id="UP000825933">
    <property type="component" value="Unassembled WGS sequence"/>
</dbReference>
<keyword evidence="2" id="KW-0456">Lyase</keyword>
<accession>A0A8T5UMC2</accession>
<dbReference type="InterPro" id="IPR001303">
    <property type="entry name" value="Aldolase_II/adducin_N"/>
</dbReference>
<evidence type="ECO:0000256" key="2">
    <source>
        <dbReference type="ARBA" id="ARBA00023239"/>
    </source>
</evidence>
<dbReference type="EMBL" id="JAIOUQ010000003">
    <property type="protein sequence ID" value="MBZ2165052.1"/>
    <property type="molecule type" value="Genomic_DNA"/>
</dbReference>
<name>A0A8T5UMC2_9EURY</name>
<dbReference type="PANTHER" id="PTHR22789">
    <property type="entry name" value="FUCULOSE PHOSPHATE ALDOLASE"/>
    <property type="match status" value="1"/>
</dbReference>
<evidence type="ECO:0000313" key="5">
    <source>
        <dbReference type="Proteomes" id="UP000825933"/>
    </source>
</evidence>
<evidence type="ECO:0000313" key="4">
    <source>
        <dbReference type="EMBL" id="MBZ2165052.1"/>
    </source>
</evidence>
<comment type="caution">
    <text evidence="4">The sequence shown here is derived from an EMBL/GenBank/DDBJ whole genome shotgun (WGS) entry which is preliminary data.</text>
</comment>
<dbReference type="InterPro" id="IPR050197">
    <property type="entry name" value="Aldolase_class_II_sugar_metab"/>
</dbReference>
<dbReference type="PANTHER" id="PTHR22789:SF0">
    <property type="entry name" value="3-OXO-TETRONATE 4-PHOSPHATE DECARBOXYLASE-RELATED"/>
    <property type="match status" value="1"/>
</dbReference>
<proteinExistence type="predicted"/>
<dbReference type="AlphaFoldDB" id="A0A8T5UMC2"/>
<evidence type="ECO:0000256" key="1">
    <source>
        <dbReference type="ARBA" id="ARBA00022723"/>
    </source>
</evidence>
<organism evidence="4 5">
    <name type="scientific">Methanobacterium spitsbergense</name>
    <dbReference type="NCBI Taxonomy" id="2874285"/>
    <lineage>
        <taxon>Archaea</taxon>
        <taxon>Methanobacteriati</taxon>
        <taxon>Methanobacteriota</taxon>
        <taxon>Methanomada group</taxon>
        <taxon>Methanobacteria</taxon>
        <taxon>Methanobacteriales</taxon>
        <taxon>Methanobacteriaceae</taxon>
        <taxon>Methanobacterium</taxon>
    </lineage>
</organism>
<keyword evidence="1" id="KW-0479">Metal-binding</keyword>
<evidence type="ECO:0000259" key="3">
    <source>
        <dbReference type="SMART" id="SM01007"/>
    </source>
</evidence>
<dbReference type="InterPro" id="IPR036409">
    <property type="entry name" value="Aldolase_II/adducin_N_sf"/>
</dbReference>
<dbReference type="GO" id="GO:0019323">
    <property type="term" value="P:pentose catabolic process"/>
    <property type="evidence" value="ECO:0007669"/>
    <property type="project" value="TreeGrafter"/>
</dbReference>
<dbReference type="GO" id="GO:0046872">
    <property type="term" value="F:metal ion binding"/>
    <property type="evidence" value="ECO:0007669"/>
    <property type="project" value="UniProtKB-KW"/>
</dbReference>
<dbReference type="Pfam" id="PF00596">
    <property type="entry name" value="Aldolase_II"/>
    <property type="match status" value="1"/>
</dbReference>
<gene>
    <name evidence="4" type="ORF">K8N75_03205</name>
</gene>
<dbReference type="GO" id="GO:0016832">
    <property type="term" value="F:aldehyde-lyase activity"/>
    <property type="evidence" value="ECO:0007669"/>
    <property type="project" value="TreeGrafter"/>
</dbReference>
<sequence>MQKNEIIKKIVTVSHYLYEKGLVPGKSGNISMKFKKDEFERVAVTPSGFSLKSIVEKDVVIIDMDGNLVYNSNKKPTSEMLMHLNIYKERNDINSVVHTHSPIATGFAFAEENINRLEGFGPIEEKFVQFVDYYPPGSIELAEAVSKELKNQDIVVLKKHGVVALGKNLEEATLLSEFIEESAKIQFVKSSLMANRL</sequence>
<dbReference type="SMART" id="SM01007">
    <property type="entry name" value="Aldolase_II"/>
    <property type="match status" value="1"/>
</dbReference>
<feature type="domain" description="Class II aldolase/adducin N-terminal" evidence="3">
    <location>
        <begin position="8"/>
        <end position="187"/>
    </location>
</feature>
<protein>
    <submittedName>
        <fullName evidence="4">Class II aldolase/adducin family protein</fullName>
    </submittedName>
</protein>
<dbReference type="SUPFAM" id="SSF53639">
    <property type="entry name" value="AraD/HMP-PK domain-like"/>
    <property type="match status" value="1"/>
</dbReference>
<dbReference type="GO" id="GO:0005829">
    <property type="term" value="C:cytosol"/>
    <property type="evidence" value="ECO:0007669"/>
    <property type="project" value="TreeGrafter"/>
</dbReference>